<evidence type="ECO:0000313" key="16">
    <source>
        <dbReference type="Proteomes" id="UP000827092"/>
    </source>
</evidence>
<protein>
    <recommendedName>
        <fullName evidence="6">GDP-D-glucose phosphorylase 1</fullName>
        <ecNumber evidence="5">2.7.7.78</ecNumber>
    </recommendedName>
</protein>
<evidence type="ECO:0000256" key="5">
    <source>
        <dbReference type="ARBA" id="ARBA00012507"/>
    </source>
</evidence>
<dbReference type="InterPro" id="IPR026506">
    <property type="entry name" value="GDPGP"/>
</dbReference>
<keyword evidence="12" id="KW-0378">Hydrolase</keyword>
<dbReference type="PANTHER" id="PTHR20884">
    <property type="entry name" value="GDP-D-GLUCOSE PHOSPHORYLASE 1"/>
    <property type="match status" value="1"/>
</dbReference>
<dbReference type="InterPro" id="IPR058865">
    <property type="entry name" value="GDPGP1_C"/>
</dbReference>
<name>A0AAV6VBC5_9ARAC</name>
<evidence type="ECO:0000259" key="14">
    <source>
        <dbReference type="Pfam" id="PF26217"/>
    </source>
</evidence>
<evidence type="ECO:0000313" key="15">
    <source>
        <dbReference type="EMBL" id="KAG8193358.1"/>
    </source>
</evidence>
<comment type="similarity">
    <text evidence="4">Belongs to the GDPGP1 family.</text>
</comment>
<keyword evidence="16" id="KW-1185">Reference proteome</keyword>
<comment type="subcellular location">
    <subcellularLocation>
        <location evidence="3">Cytoplasm</location>
    </subcellularLocation>
</comment>
<dbReference type="AlphaFoldDB" id="A0AAV6VBC5"/>
<dbReference type="GO" id="GO:0016787">
    <property type="term" value="F:hydrolase activity"/>
    <property type="evidence" value="ECO:0007669"/>
    <property type="project" value="UniProtKB-KW"/>
</dbReference>
<feature type="domain" description="GDPGP1-like N-terminal" evidence="14">
    <location>
        <begin position="50"/>
        <end position="211"/>
    </location>
</feature>
<dbReference type="EC" id="2.7.7.78" evidence="5"/>
<reference evidence="15 16" key="1">
    <citation type="journal article" date="2022" name="Nat. Ecol. Evol.">
        <title>A masculinizing supergene underlies an exaggerated male reproductive morph in a spider.</title>
        <authorList>
            <person name="Hendrickx F."/>
            <person name="De Corte Z."/>
            <person name="Sonet G."/>
            <person name="Van Belleghem S.M."/>
            <person name="Kostlbacher S."/>
            <person name="Vangestel C."/>
        </authorList>
    </citation>
    <scope>NUCLEOTIDE SEQUENCE [LARGE SCALE GENOMIC DNA]</scope>
    <source>
        <strain evidence="15">W744_W776</strain>
    </source>
</reference>
<evidence type="ECO:0000256" key="12">
    <source>
        <dbReference type="ARBA" id="ARBA00022801"/>
    </source>
</evidence>
<evidence type="ECO:0000256" key="1">
    <source>
        <dbReference type="ARBA" id="ARBA00000063"/>
    </source>
</evidence>
<dbReference type="Proteomes" id="UP000827092">
    <property type="component" value="Unassembled WGS sequence"/>
</dbReference>
<evidence type="ECO:0000259" key="13">
    <source>
        <dbReference type="Pfam" id="PF26216"/>
    </source>
</evidence>
<evidence type="ECO:0000256" key="11">
    <source>
        <dbReference type="ARBA" id="ARBA00022741"/>
    </source>
</evidence>
<dbReference type="Pfam" id="PF26216">
    <property type="entry name" value="GDPGP1_C"/>
    <property type="match status" value="1"/>
</dbReference>
<keyword evidence="9" id="KW-0808">Transferase</keyword>
<dbReference type="Pfam" id="PF26217">
    <property type="entry name" value="GDPGP1_N"/>
    <property type="match status" value="1"/>
</dbReference>
<dbReference type="EMBL" id="JAFNEN010000124">
    <property type="protein sequence ID" value="KAG8193358.1"/>
    <property type="molecule type" value="Genomic_DNA"/>
</dbReference>
<keyword evidence="10" id="KW-0548">Nucleotidyltransferase</keyword>
<dbReference type="GO" id="GO:0006006">
    <property type="term" value="P:glucose metabolic process"/>
    <property type="evidence" value="ECO:0007669"/>
    <property type="project" value="TreeGrafter"/>
</dbReference>
<feature type="domain" description="GDPGP1-like C-terminal" evidence="13">
    <location>
        <begin position="219"/>
        <end position="369"/>
    </location>
</feature>
<dbReference type="PANTHER" id="PTHR20884:SF8">
    <property type="entry name" value="GDP-D-GLUCOSE PHOSPHORYLASE 1"/>
    <property type="match status" value="1"/>
</dbReference>
<evidence type="ECO:0000256" key="8">
    <source>
        <dbReference type="ARBA" id="ARBA00022658"/>
    </source>
</evidence>
<sequence length="375" mass="43021">MNTVGGAYHVKPPMISKSGSFIHTMALTISYDNEEFFFITRRDSGEKSLIDEQLQTIWSDKVATGCFKYELGDLSTKQLFGKYGFVVQLNENRATKRRKPQLVFDVAMEFNPHEFHFGKVPEKEVIFIIQPQHWLEREKNSHVLLINVSPLEYCHSLLVPSIEKCLPQILKADEFRLAVELMLKSKDSFFRIGFNSLGAFASVNHLHFHAYYLKYELFIENAPTKHLVDSISNPCAVYELLDFPAEGFVFEILEDIHVFDVTRSVVKLTDCLLANNIAHNVFLTRGRPLSKPTTDYSELNALRIYVWAREAHYGVKDGNSFNVAVCELAGHIPMKDQESFKNITEEAIASELYKACHETFTAVRPIIKNMFHENL</sequence>
<dbReference type="InterPro" id="IPR058866">
    <property type="entry name" value="GDPGP1_N"/>
</dbReference>
<comment type="catalytic activity">
    <reaction evidence="1">
        <text>GDP-alpha-D-glucose + phosphate = alpha-D-glucose 1-phosphate + GDP + H(+)</text>
        <dbReference type="Rhea" id="RHEA:30387"/>
        <dbReference type="ChEBI" id="CHEBI:15378"/>
        <dbReference type="ChEBI" id="CHEBI:43474"/>
        <dbReference type="ChEBI" id="CHEBI:58189"/>
        <dbReference type="ChEBI" id="CHEBI:58601"/>
        <dbReference type="ChEBI" id="CHEBI:62230"/>
        <dbReference type="EC" id="2.7.7.78"/>
    </reaction>
</comment>
<keyword evidence="11" id="KW-0547">Nucleotide-binding</keyword>
<evidence type="ECO:0000256" key="4">
    <source>
        <dbReference type="ARBA" id="ARBA00006451"/>
    </source>
</evidence>
<evidence type="ECO:0000256" key="10">
    <source>
        <dbReference type="ARBA" id="ARBA00022695"/>
    </source>
</evidence>
<evidence type="ECO:0000256" key="9">
    <source>
        <dbReference type="ARBA" id="ARBA00022679"/>
    </source>
</evidence>
<evidence type="ECO:0000256" key="6">
    <source>
        <dbReference type="ARBA" id="ARBA00018857"/>
    </source>
</evidence>
<dbReference type="GO" id="GO:0080048">
    <property type="term" value="F:GDP-D-glucose phosphorylase activity"/>
    <property type="evidence" value="ECO:0007669"/>
    <property type="project" value="UniProtKB-EC"/>
</dbReference>
<dbReference type="GO" id="GO:0005737">
    <property type="term" value="C:cytoplasm"/>
    <property type="evidence" value="ECO:0007669"/>
    <property type="project" value="UniProtKB-SubCell"/>
</dbReference>
<gene>
    <name evidence="15" type="ORF">JTE90_022986</name>
</gene>
<evidence type="ECO:0000256" key="3">
    <source>
        <dbReference type="ARBA" id="ARBA00004496"/>
    </source>
</evidence>
<keyword evidence="8" id="KW-0344">Guanine-nucleotide releasing factor</keyword>
<dbReference type="GO" id="GO:0005085">
    <property type="term" value="F:guanyl-nucleotide exchange factor activity"/>
    <property type="evidence" value="ECO:0007669"/>
    <property type="project" value="UniProtKB-KW"/>
</dbReference>
<organism evidence="15 16">
    <name type="scientific">Oedothorax gibbosus</name>
    <dbReference type="NCBI Taxonomy" id="931172"/>
    <lineage>
        <taxon>Eukaryota</taxon>
        <taxon>Metazoa</taxon>
        <taxon>Ecdysozoa</taxon>
        <taxon>Arthropoda</taxon>
        <taxon>Chelicerata</taxon>
        <taxon>Arachnida</taxon>
        <taxon>Araneae</taxon>
        <taxon>Araneomorphae</taxon>
        <taxon>Entelegynae</taxon>
        <taxon>Araneoidea</taxon>
        <taxon>Linyphiidae</taxon>
        <taxon>Erigoninae</taxon>
        <taxon>Oedothorax</taxon>
    </lineage>
</organism>
<accession>A0AAV6VBC5</accession>
<dbReference type="GO" id="GO:0000166">
    <property type="term" value="F:nucleotide binding"/>
    <property type="evidence" value="ECO:0007669"/>
    <property type="project" value="UniProtKB-KW"/>
</dbReference>
<keyword evidence="7" id="KW-0963">Cytoplasm</keyword>
<evidence type="ECO:0000256" key="2">
    <source>
        <dbReference type="ARBA" id="ARBA00003049"/>
    </source>
</evidence>
<proteinExistence type="inferred from homology"/>
<evidence type="ECO:0000256" key="7">
    <source>
        <dbReference type="ARBA" id="ARBA00022490"/>
    </source>
</evidence>
<comment type="function">
    <text evidence="2">Specific and highly efficient GDP-D-glucose phosphorylase regulating the levels of GDP-D-glucose in cells.</text>
</comment>
<comment type="caution">
    <text evidence="15">The sequence shown here is derived from an EMBL/GenBank/DDBJ whole genome shotgun (WGS) entry which is preliminary data.</text>
</comment>